<evidence type="ECO:0000313" key="1">
    <source>
        <dbReference type="EMBL" id="MEL0657431.1"/>
    </source>
</evidence>
<name>A0ABU9H6J5_9GAMM</name>
<gene>
    <name evidence="1" type="ORF">V6257_20825</name>
</gene>
<accession>A0ABU9H6J5</accession>
<sequence>ERFDKTTMDKIISIKPDLLEQDFYLQMGFLQGVILAINEQLLNNDNVLRTLYEDILDNPKEEISKITKFLDY</sequence>
<dbReference type="SUPFAM" id="SSF52540">
    <property type="entry name" value="P-loop containing nucleoside triphosphate hydrolases"/>
    <property type="match status" value="1"/>
</dbReference>
<proteinExistence type="predicted"/>
<organism evidence="1 2">
    <name type="scientific">Pseudoalteromonas issachenkonii</name>
    <dbReference type="NCBI Taxonomy" id="152297"/>
    <lineage>
        <taxon>Bacteria</taxon>
        <taxon>Pseudomonadati</taxon>
        <taxon>Pseudomonadota</taxon>
        <taxon>Gammaproteobacteria</taxon>
        <taxon>Alteromonadales</taxon>
        <taxon>Pseudoalteromonadaceae</taxon>
        <taxon>Pseudoalteromonas</taxon>
    </lineage>
</organism>
<dbReference type="Proteomes" id="UP001371391">
    <property type="component" value="Unassembled WGS sequence"/>
</dbReference>
<dbReference type="RefSeq" id="WP_341604157.1">
    <property type="nucleotide sequence ID" value="NZ_JBAKAW010000235.1"/>
</dbReference>
<dbReference type="EMBL" id="JBAKAW010000235">
    <property type="protein sequence ID" value="MEL0657431.1"/>
    <property type="molecule type" value="Genomic_DNA"/>
</dbReference>
<protein>
    <submittedName>
        <fullName evidence="1">Uncharacterized protein</fullName>
    </submittedName>
</protein>
<evidence type="ECO:0000313" key="2">
    <source>
        <dbReference type="Proteomes" id="UP001371391"/>
    </source>
</evidence>
<feature type="non-terminal residue" evidence="1">
    <location>
        <position position="72"/>
    </location>
</feature>
<reference evidence="1 2" key="1">
    <citation type="submission" date="2024-02" db="EMBL/GenBank/DDBJ databases">
        <title>Bacteria isolated from the canopy kelp, Nereocystis luetkeana.</title>
        <authorList>
            <person name="Pfister C.A."/>
            <person name="Younker I.T."/>
            <person name="Light S.H."/>
        </authorList>
    </citation>
    <scope>NUCLEOTIDE SEQUENCE [LARGE SCALE GENOMIC DNA]</scope>
    <source>
        <strain evidence="1 2">TI.1.03</strain>
    </source>
</reference>
<keyword evidence="2" id="KW-1185">Reference proteome</keyword>
<comment type="caution">
    <text evidence="1">The sequence shown here is derived from an EMBL/GenBank/DDBJ whole genome shotgun (WGS) entry which is preliminary data.</text>
</comment>
<feature type="non-terminal residue" evidence="1">
    <location>
        <position position="1"/>
    </location>
</feature>
<dbReference type="InterPro" id="IPR027417">
    <property type="entry name" value="P-loop_NTPase"/>
</dbReference>
<dbReference type="Gene3D" id="3.40.50.300">
    <property type="entry name" value="P-loop containing nucleotide triphosphate hydrolases"/>
    <property type="match status" value="1"/>
</dbReference>